<feature type="region of interest" description="Disordered" evidence="1">
    <location>
        <begin position="276"/>
        <end position="338"/>
    </location>
</feature>
<feature type="compositionally biased region" description="Basic and acidic residues" evidence="1">
    <location>
        <begin position="312"/>
        <end position="331"/>
    </location>
</feature>
<dbReference type="KEGG" id="pno:SNOG_10473"/>
<feature type="compositionally biased region" description="Low complexity" evidence="1">
    <location>
        <begin position="8"/>
        <end position="24"/>
    </location>
</feature>
<keyword evidence="3" id="KW-1185">Reference proteome</keyword>
<evidence type="ECO:0000313" key="2">
    <source>
        <dbReference type="EMBL" id="QRD04533.1"/>
    </source>
</evidence>
<proteinExistence type="predicted"/>
<gene>
    <name evidence="2" type="ORF">JI435_104730</name>
</gene>
<dbReference type="OrthoDB" id="40334at2759"/>
<dbReference type="PANTHER" id="PTHR28630:SF3">
    <property type="entry name" value="PEROXIREDOXIN-LIKE 2C"/>
    <property type="match status" value="1"/>
</dbReference>
<evidence type="ECO:0008006" key="4">
    <source>
        <dbReference type="Google" id="ProtNLM"/>
    </source>
</evidence>
<sequence length="338" mass="37188">MESSDSKSTASAPPAGTTSAQPQAVARPLSPPTSESASKTEPKISTSQDAPGLSTPPFSPSSQTPILQNEQEEFEGNVDVNNDIPSQEDLQKVGDLLVLDAEGKSRPFKELYNAPHVAPRQLIIFIRHFFCGNCQEYLRTLSSSINAEALLALPTPTSITVIGCGKPALIPMYAETTKCPFPIYADPTRKLYDLLGMTRTFQLGAKPSYMHTNMLINSVQSIFQGLSAGKNATKGGDMKQVGGEFIFENGACTWVHRMKNTRDHAEVGDLRNLLGLDGTRPPMRKRWSHNVKQNKPDRRSMSWGRLRSKSRGTKELEKDTNRKVEEEDPKKMVGSPTI</sequence>
<dbReference type="Proteomes" id="UP000663193">
    <property type="component" value="Chromosome 17"/>
</dbReference>
<reference evidence="3" key="1">
    <citation type="journal article" date="2021" name="BMC Genomics">
        <title>Chromosome-level genome assembly and manually-curated proteome of model necrotroph Parastagonospora nodorum Sn15 reveals a genome-wide trove of candidate effector homologs, and redundancy of virulence-related functions within an accessory chromosome.</title>
        <authorList>
            <person name="Bertazzoni S."/>
            <person name="Jones D.A.B."/>
            <person name="Phan H.T."/>
            <person name="Tan K.-C."/>
            <person name="Hane J.K."/>
        </authorList>
    </citation>
    <scope>NUCLEOTIDE SEQUENCE [LARGE SCALE GENOMIC DNA]</scope>
    <source>
        <strain evidence="3">SN15 / ATCC MYA-4574 / FGSC 10173)</strain>
    </source>
</reference>
<dbReference type="CDD" id="cd02970">
    <property type="entry name" value="PRX_like2"/>
    <property type="match status" value="1"/>
</dbReference>
<dbReference type="InterPro" id="IPR032801">
    <property type="entry name" value="PXL2A/B/C"/>
</dbReference>
<accession>A0A7U2I8G7</accession>
<dbReference type="PANTHER" id="PTHR28630">
    <property type="match status" value="1"/>
</dbReference>
<dbReference type="Gene3D" id="3.40.30.10">
    <property type="entry name" value="Glutaredoxin"/>
    <property type="match status" value="1"/>
</dbReference>
<dbReference type="OMA" id="ENGECTW"/>
<dbReference type="SUPFAM" id="SSF52833">
    <property type="entry name" value="Thioredoxin-like"/>
    <property type="match status" value="1"/>
</dbReference>
<dbReference type="EMBL" id="CP069039">
    <property type="protein sequence ID" value="QRD04533.1"/>
    <property type="molecule type" value="Genomic_DNA"/>
</dbReference>
<dbReference type="AlphaFoldDB" id="A0A7U2I8G7"/>
<dbReference type="VEuPathDB" id="FungiDB:JI435_104730"/>
<dbReference type="RefSeq" id="XP_001800743.1">
    <property type="nucleotide sequence ID" value="XM_001800691.1"/>
</dbReference>
<organism evidence="2 3">
    <name type="scientific">Phaeosphaeria nodorum (strain SN15 / ATCC MYA-4574 / FGSC 10173)</name>
    <name type="common">Glume blotch fungus</name>
    <name type="synonym">Parastagonospora nodorum</name>
    <dbReference type="NCBI Taxonomy" id="321614"/>
    <lineage>
        <taxon>Eukaryota</taxon>
        <taxon>Fungi</taxon>
        <taxon>Dikarya</taxon>
        <taxon>Ascomycota</taxon>
        <taxon>Pezizomycotina</taxon>
        <taxon>Dothideomycetes</taxon>
        <taxon>Pleosporomycetidae</taxon>
        <taxon>Pleosporales</taxon>
        <taxon>Pleosporineae</taxon>
        <taxon>Phaeosphaeriaceae</taxon>
        <taxon>Parastagonospora</taxon>
    </lineage>
</organism>
<feature type="region of interest" description="Disordered" evidence="1">
    <location>
        <begin position="1"/>
        <end position="64"/>
    </location>
</feature>
<dbReference type="InterPro" id="IPR036249">
    <property type="entry name" value="Thioredoxin-like_sf"/>
</dbReference>
<dbReference type="Pfam" id="PF13911">
    <property type="entry name" value="AhpC-TSA_2"/>
    <property type="match status" value="1"/>
</dbReference>
<evidence type="ECO:0000313" key="3">
    <source>
        <dbReference type="Proteomes" id="UP000663193"/>
    </source>
</evidence>
<feature type="compositionally biased region" description="Polar residues" evidence="1">
    <location>
        <begin position="32"/>
        <end position="49"/>
    </location>
</feature>
<protein>
    <recommendedName>
        <fullName evidence="4">AhpC/TSA antioxidant enzyme-domain-containing protein</fullName>
    </recommendedName>
</protein>
<evidence type="ECO:0000256" key="1">
    <source>
        <dbReference type="SAM" id="MobiDB-lite"/>
    </source>
</evidence>
<name>A0A7U2I8G7_PHANO</name>
<dbReference type="FunFam" id="3.40.30.10:FF:000404">
    <property type="entry name" value="WGS project CABT00000000 data, contig 2.14"/>
    <property type="match status" value="1"/>
</dbReference>